<evidence type="ECO:0000256" key="8">
    <source>
        <dbReference type="ARBA" id="ARBA00022475"/>
    </source>
</evidence>
<keyword evidence="11 18" id="KW-0812">Transmembrane</keyword>
<evidence type="ECO:0000256" key="10">
    <source>
        <dbReference type="ARBA" id="ARBA00022679"/>
    </source>
</evidence>
<evidence type="ECO:0000256" key="14">
    <source>
        <dbReference type="ARBA" id="ARBA00023098"/>
    </source>
</evidence>
<keyword evidence="21" id="KW-1185">Reference proteome</keyword>
<evidence type="ECO:0000256" key="16">
    <source>
        <dbReference type="ARBA" id="ARBA00023209"/>
    </source>
</evidence>
<dbReference type="AlphaFoldDB" id="A0A3R6MIY4"/>
<dbReference type="PANTHER" id="PTHR46382">
    <property type="entry name" value="PHOSPHATIDATE CYTIDYLYLTRANSFERASE"/>
    <property type="match status" value="1"/>
</dbReference>
<comment type="pathway">
    <text evidence="4">Lipid metabolism.</text>
</comment>
<dbReference type="EC" id="2.7.7.41" evidence="6 18"/>
<reference evidence="20 21" key="1">
    <citation type="submission" date="2018-08" db="EMBL/GenBank/DDBJ databases">
        <title>A genome reference for cultivated species of the human gut microbiota.</title>
        <authorList>
            <person name="Zou Y."/>
            <person name="Xue W."/>
            <person name="Luo G."/>
        </authorList>
    </citation>
    <scope>NUCLEOTIDE SEQUENCE [LARGE SCALE GENOMIC DNA]</scope>
    <source>
        <strain evidence="20 21">AF42-9</strain>
    </source>
</reference>
<evidence type="ECO:0000256" key="19">
    <source>
        <dbReference type="SAM" id="Phobius"/>
    </source>
</evidence>
<comment type="caution">
    <text evidence="20">The sequence shown here is derived from an EMBL/GenBank/DDBJ whole genome shotgun (WGS) entry which is preliminary data.</text>
</comment>
<evidence type="ECO:0000256" key="6">
    <source>
        <dbReference type="ARBA" id="ARBA00012487"/>
    </source>
</evidence>
<keyword evidence="10 18" id="KW-0808">Transferase</keyword>
<comment type="catalytic activity">
    <reaction evidence="1 18">
        <text>a 1,2-diacyl-sn-glycero-3-phosphate + CTP + H(+) = a CDP-1,2-diacyl-sn-glycerol + diphosphate</text>
        <dbReference type="Rhea" id="RHEA:16229"/>
        <dbReference type="ChEBI" id="CHEBI:15378"/>
        <dbReference type="ChEBI" id="CHEBI:33019"/>
        <dbReference type="ChEBI" id="CHEBI:37563"/>
        <dbReference type="ChEBI" id="CHEBI:58332"/>
        <dbReference type="ChEBI" id="CHEBI:58608"/>
        <dbReference type="EC" id="2.7.7.41"/>
    </reaction>
</comment>
<dbReference type="RefSeq" id="WP_118355784.1">
    <property type="nucleotide sequence ID" value="NZ_CATYDQ010000015.1"/>
</dbReference>
<evidence type="ECO:0000313" key="20">
    <source>
        <dbReference type="EMBL" id="RHK48642.1"/>
    </source>
</evidence>
<evidence type="ECO:0000256" key="2">
    <source>
        <dbReference type="ARBA" id="ARBA00004651"/>
    </source>
</evidence>
<keyword evidence="13 19" id="KW-1133">Transmembrane helix</keyword>
<feature type="transmembrane region" description="Helical" evidence="19">
    <location>
        <begin position="114"/>
        <end position="135"/>
    </location>
</feature>
<sequence>MSDKMKNLIVRTITGVLFVAAIVTCFLRPEAMILLFALVTGLTIWEFTGIVNDIEGVTTNRLITTVAGVYFFFSIAGYCSGIVPSAVFIPYLLTIVYLFIAELYTKAPNPINNWAYTMLAQMYIALPFSTINVLAFRATGDGVVYNYLLPLSVFIFLWTNDTGAYLSGSLFGKHKLFPRVSPGKSWEGSIGGGLLVLAMAAAVGFYETSALHSGAADVALSIPQWMGLGLVVVFFGTWGDLVESLFKRTIGIKDSGNILPGHGGMLDRFDSSLMAFPAAVVYLYTLTIF</sequence>
<evidence type="ECO:0000256" key="7">
    <source>
        <dbReference type="ARBA" id="ARBA00019373"/>
    </source>
</evidence>
<keyword evidence="9" id="KW-0444">Lipid biosynthesis</keyword>
<protein>
    <recommendedName>
        <fullName evidence="7 18">Phosphatidate cytidylyltransferase</fullName>
        <ecNumber evidence="6 18">2.7.7.41</ecNumber>
    </recommendedName>
</protein>
<evidence type="ECO:0000256" key="13">
    <source>
        <dbReference type="ARBA" id="ARBA00022989"/>
    </source>
</evidence>
<feature type="transmembrane region" description="Helical" evidence="19">
    <location>
        <begin position="147"/>
        <end position="167"/>
    </location>
</feature>
<keyword evidence="8" id="KW-1003">Cell membrane</keyword>
<organism evidence="20 21">
    <name type="scientific">Leyella stercorea</name>
    <dbReference type="NCBI Taxonomy" id="363265"/>
    <lineage>
        <taxon>Bacteria</taxon>
        <taxon>Pseudomonadati</taxon>
        <taxon>Bacteroidota</taxon>
        <taxon>Bacteroidia</taxon>
        <taxon>Bacteroidales</taxon>
        <taxon>Prevotellaceae</taxon>
        <taxon>Leyella</taxon>
    </lineage>
</organism>
<evidence type="ECO:0000256" key="15">
    <source>
        <dbReference type="ARBA" id="ARBA00023136"/>
    </source>
</evidence>
<evidence type="ECO:0000256" key="12">
    <source>
        <dbReference type="ARBA" id="ARBA00022695"/>
    </source>
</evidence>
<dbReference type="Proteomes" id="UP000286598">
    <property type="component" value="Unassembled WGS sequence"/>
</dbReference>
<name>A0A3R6MIY4_9BACT</name>
<dbReference type="EMBL" id="QRNO01000058">
    <property type="protein sequence ID" value="RHK48642.1"/>
    <property type="molecule type" value="Genomic_DNA"/>
</dbReference>
<accession>A0A3R6MIY4</accession>
<comment type="subcellular location">
    <subcellularLocation>
        <location evidence="2">Cell membrane</location>
        <topology evidence="2">Multi-pass membrane protein</topology>
    </subcellularLocation>
</comment>
<feature type="transmembrane region" description="Helical" evidence="19">
    <location>
        <begin position="63"/>
        <end position="83"/>
    </location>
</feature>
<proteinExistence type="inferred from homology"/>
<feature type="transmembrane region" description="Helical" evidence="19">
    <location>
        <begin position="7"/>
        <end position="27"/>
    </location>
</feature>
<keyword evidence="17" id="KW-1208">Phospholipid metabolism</keyword>
<evidence type="ECO:0000256" key="11">
    <source>
        <dbReference type="ARBA" id="ARBA00022692"/>
    </source>
</evidence>
<dbReference type="PANTHER" id="PTHR46382:SF1">
    <property type="entry name" value="PHOSPHATIDATE CYTIDYLYLTRANSFERASE"/>
    <property type="match status" value="1"/>
</dbReference>
<evidence type="ECO:0000256" key="9">
    <source>
        <dbReference type="ARBA" id="ARBA00022516"/>
    </source>
</evidence>
<keyword evidence="16" id="KW-0594">Phospholipid biosynthesis</keyword>
<feature type="transmembrane region" description="Helical" evidence="19">
    <location>
        <begin position="33"/>
        <end position="51"/>
    </location>
</feature>
<dbReference type="PROSITE" id="PS01315">
    <property type="entry name" value="CDS"/>
    <property type="match status" value="1"/>
</dbReference>
<dbReference type="OrthoDB" id="9799199at2"/>
<keyword evidence="12 18" id="KW-0548">Nucleotidyltransferase</keyword>
<evidence type="ECO:0000256" key="4">
    <source>
        <dbReference type="ARBA" id="ARBA00005189"/>
    </source>
</evidence>
<keyword evidence="15 19" id="KW-0472">Membrane</keyword>
<evidence type="ECO:0000256" key="17">
    <source>
        <dbReference type="ARBA" id="ARBA00023264"/>
    </source>
</evidence>
<keyword evidence="14" id="KW-0443">Lipid metabolism</keyword>
<dbReference type="Pfam" id="PF01148">
    <property type="entry name" value="CTP_transf_1"/>
    <property type="match status" value="1"/>
</dbReference>
<evidence type="ECO:0000256" key="5">
    <source>
        <dbReference type="ARBA" id="ARBA00010185"/>
    </source>
</evidence>
<evidence type="ECO:0000256" key="3">
    <source>
        <dbReference type="ARBA" id="ARBA00005119"/>
    </source>
</evidence>
<evidence type="ECO:0000256" key="18">
    <source>
        <dbReference type="RuleBase" id="RU003938"/>
    </source>
</evidence>
<comment type="pathway">
    <text evidence="3 18">Phospholipid metabolism; CDP-diacylglycerol biosynthesis; CDP-diacylglycerol from sn-glycerol 3-phosphate: step 3/3.</text>
</comment>
<feature type="transmembrane region" description="Helical" evidence="19">
    <location>
        <begin position="218"/>
        <end position="238"/>
    </location>
</feature>
<evidence type="ECO:0000256" key="1">
    <source>
        <dbReference type="ARBA" id="ARBA00001698"/>
    </source>
</evidence>
<feature type="transmembrane region" description="Helical" evidence="19">
    <location>
        <begin position="188"/>
        <end position="206"/>
    </location>
</feature>
<dbReference type="GO" id="GO:0016024">
    <property type="term" value="P:CDP-diacylglycerol biosynthetic process"/>
    <property type="evidence" value="ECO:0007669"/>
    <property type="project" value="UniProtKB-UniPathway"/>
</dbReference>
<evidence type="ECO:0000313" key="21">
    <source>
        <dbReference type="Proteomes" id="UP000286598"/>
    </source>
</evidence>
<gene>
    <name evidence="20" type="ORF">DW060_10255</name>
</gene>
<dbReference type="InterPro" id="IPR000374">
    <property type="entry name" value="PC_trans"/>
</dbReference>
<comment type="similarity">
    <text evidence="5 18">Belongs to the CDS family.</text>
</comment>
<dbReference type="UniPathway" id="UPA00557">
    <property type="reaction ID" value="UER00614"/>
</dbReference>
<dbReference type="GO" id="GO:0004605">
    <property type="term" value="F:phosphatidate cytidylyltransferase activity"/>
    <property type="evidence" value="ECO:0007669"/>
    <property type="project" value="UniProtKB-EC"/>
</dbReference>
<dbReference type="GO" id="GO:0005886">
    <property type="term" value="C:plasma membrane"/>
    <property type="evidence" value="ECO:0007669"/>
    <property type="project" value="UniProtKB-SubCell"/>
</dbReference>